<dbReference type="SUPFAM" id="SSF48403">
    <property type="entry name" value="Ankyrin repeat"/>
    <property type="match status" value="1"/>
</dbReference>
<dbReference type="AlphaFoldDB" id="A0A193QEM2"/>
<organism evidence="1 2">
    <name type="scientific">Sodalis glossinidius (strain morsitans)</name>
    <dbReference type="NCBI Taxonomy" id="343509"/>
    <lineage>
        <taxon>Bacteria</taxon>
        <taxon>Pseudomonadati</taxon>
        <taxon>Pseudomonadota</taxon>
        <taxon>Gammaproteobacteria</taxon>
        <taxon>Enterobacterales</taxon>
        <taxon>Bruguierivoracaceae</taxon>
        <taxon>Sodalis</taxon>
    </lineage>
</organism>
<dbReference type="Gene3D" id="1.25.40.20">
    <property type="entry name" value="Ankyrin repeat-containing domain"/>
    <property type="match status" value="1"/>
</dbReference>
<evidence type="ECO:0000313" key="2">
    <source>
        <dbReference type="Proteomes" id="UP000245838"/>
    </source>
</evidence>
<accession>A0A193QEM2</accession>
<reference evidence="1 2" key="1">
    <citation type="submission" date="2015-05" db="EMBL/GenBank/DDBJ databases">
        <authorList>
            <person name="Goodhead I."/>
        </authorList>
    </citation>
    <scope>NUCLEOTIDE SEQUENCE [LARGE SCALE GENOMIC DNA]</scope>
    <source>
        <strain evidence="2">morsitans</strain>
    </source>
</reference>
<proteinExistence type="predicted"/>
<dbReference type="Pfam" id="PF12796">
    <property type="entry name" value="Ank_2"/>
    <property type="match status" value="1"/>
</dbReference>
<dbReference type="InterPro" id="IPR036770">
    <property type="entry name" value="Ankyrin_rpt-contain_sf"/>
</dbReference>
<dbReference type="EMBL" id="LN854557">
    <property type="protein sequence ID" value="CRL43597.1"/>
    <property type="molecule type" value="Genomic_DNA"/>
</dbReference>
<dbReference type="BioCyc" id="SGLO343509:SGP1_RS00090-MONOMER"/>
<evidence type="ECO:0008006" key="3">
    <source>
        <dbReference type="Google" id="ProtNLM"/>
    </source>
</evidence>
<protein>
    <recommendedName>
        <fullName evidence="3">Ankyrin repeats (3 copies)</fullName>
    </recommendedName>
</protein>
<sequence length="163" mass="17564">MRCPRRIPACRSLPAALAKTIGIRHLVTVLMYNGEDDLLATLLRMPGANICARLPGMTGDGLLLELLNCLPSLSNSVLALLTHPHLEANTPDRKNETPLMKVIRHGHLPLAQALLARPDLRLADATDNEGRTLLIQMASKGDSAWVTAILCRFDCAISAGGQS</sequence>
<dbReference type="InterPro" id="IPR002110">
    <property type="entry name" value="Ankyrin_rpt"/>
</dbReference>
<gene>
    <name evidence="1" type="ORF">SGGMMB4_00024</name>
</gene>
<dbReference type="Proteomes" id="UP000245838">
    <property type="component" value="Chromosome sggmmb4_Chromosome"/>
</dbReference>
<name>A0A193QEM2_SODGM</name>
<evidence type="ECO:0000313" key="1">
    <source>
        <dbReference type="EMBL" id="CRL43597.1"/>
    </source>
</evidence>